<evidence type="ECO:0000259" key="1">
    <source>
        <dbReference type="PROSITE" id="PS51819"/>
    </source>
</evidence>
<dbReference type="InterPro" id="IPR050383">
    <property type="entry name" value="GlyoxalaseI/FosfomycinResist"/>
</dbReference>
<dbReference type="InterPro" id="IPR037523">
    <property type="entry name" value="VOC_core"/>
</dbReference>
<accession>A0A5P2G4G6</accession>
<dbReference type="SUPFAM" id="SSF54593">
    <property type="entry name" value="Glyoxalase/Bleomycin resistance protein/Dihydroxybiphenyl dioxygenase"/>
    <property type="match status" value="1"/>
</dbReference>
<keyword evidence="3" id="KW-1185">Reference proteome</keyword>
<dbReference type="Proteomes" id="UP000292424">
    <property type="component" value="Chromosome"/>
</dbReference>
<gene>
    <name evidence="2" type="ORF">E0W69_008625</name>
</gene>
<protein>
    <submittedName>
        <fullName evidence="2">VOC family protein</fullName>
    </submittedName>
</protein>
<dbReference type="Gene3D" id="3.10.180.10">
    <property type="entry name" value="2,3-Dihydroxybiphenyl 1,2-Dioxygenase, domain 1"/>
    <property type="match status" value="1"/>
</dbReference>
<dbReference type="EMBL" id="CP044016">
    <property type="protein sequence ID" value="QES88712.1"/>
    <property type="molecule type" value="Genomic_DNA"/>
</dbReference>
<dbReference type="KEGG" id="arac:E0W69_008625"/>
<organism evidence="2 3">
    <name type="scientific">Rhizosphaericola mali</name>
    <dbReference type="NCBI Taxonomy" id="2545455"/>
    <lineage>
        <taxon>Bacteria</taxon>
        <taxon>Pseudomonadati</taxon>
        <taxon>Bacteroidota</taxon>
        <taxon>Chitinophagia</taxon>
        <taxon>Chitinophagales</taxon>
        <taxon>Chitinophagaceae</taxon>
        <taxon>Rhizosphaericola</taxon>
    </lineage>
</organism>
<dbReference type="InterPro" id="IPR029068">
    <property type="entry name" value="Glyas_Bleomycin-R_OHBP_Dase"/>
</dbReference>
<dbReference type="PROSITE" id="PS51819">
    <property type="entry name" value="VOC"/>
    <property type="match status" value="1"/>
</dbReference>
<dbReference type="PANTHER" id="PTHR21366">
    <property type="entry name" value="GLYOXALASE FAMILY PROTEIN"/>
    <property type="match status" value="1"/>
</dbReference>
<dbReference type="Pfam" id="PF00903">
    <property type="entry name" value="Glyoxalase"/>
    <property type="match status" value="1"/>
</dbReference>
<dbReference type="OrthoDB" id="192739at2"/>
<dbReference type="CDD" id="cd07253">
    <property type="entry name" value="GLOD5"/>
    <property type="match status" value="1"/>
</dbReference>
<evidence type="ECO:0000313" key="3">
    <source>
        <dbReference type="Proteomes" id="UP000292424"/>
    </source>
</evidence>
<dbReference type="InterPro" id="IPR004360">
    <property type="entry name" value="Glyas_Fos-R_dOase_dom"/>
</dbReference>
<proteinExistence type="predicted"/>
<dbReference type="RefSeq" id="WP_131329680.1">
    <property type="nucleotide sequence ID" value="NZ_CP044016.1"/>
</dbReference>
<dbReference type="AlphaFoldDB" id="A0A5P2G4G6"/>
<evidence type="ECO:0000313" key="2">
    <source>
        <dbReference type="EMBL" id="QES88712.1"/>
    </source>
</evidence>
<sequence>MIIERIDHIVFTVADIEATVKFYTEVLNFELEIFNGNRKALKFGNQKINLHQKGKEFEPMALYPTCGAIDLCFITKLSISDIQNELSEKGIVIEEGIVERTGALGKINSIYLRDPDHNLIEISCYQ</sequence>
<name>A0A5P2G4G6_9BACT</name>
<reference evidence="2 3" key="1">
    <citation type="submission" date="2019-09" db="EMBL/GenBank/DDBJ databases">
        <title>Complete genome sequence of Arachidicoccus sp. B3-10 isolated from apple orchard soil.</title>
        <authorList>
            <person name="Kim H.S."/>
            <person name="Han K.-I."/>
            <person name="Suh M.K."/>
            <person name="Lee K.C."/>
            <person name="Eom M.K."/>
            <person name="Kim J.-S."/>
            <person name="Kang S.W."/>
            <person name="Sin Y."/>
            <person name="Lee J.-S."/>
        </authorList>
    </citation>
    <scope>NUCLEOTIDE SEQUENCE [LARGE SCALE GENOMIC DNA]</scope>
    <source>
        <strain evidence="2 3">B3-10</strain>
    </source>
</reference>
<dbReference type="PANTHER" id="PTHR21366:SF14">
    <property type="entry name" value="GLYOXALASE DOMAIN-CONTAINING PROTEIN 5"/>
    <property type="match status" value="1"/>
</dbReference>
<feature type="domain" description="VOC" evidence="1">
    <location>
        <begin position="5"/>
        <end position="125"/>
    </location>
</feature>